<dbReference type="InterPro" id="IPR050131">
    <property type="entry name" value="Peptidase_S8_subtilisin-like"/>
</dbReference>
<dbReference type="InterPro" id="IPR023827">
    <property type="entry name" value="Peptidase_S8_Asp-AS"/>
</dbReference>
<evidence type="ECO:0000256" key="1">
    <source>
        <dbReference type="ARBA" id="ARBA00011073"/>
    </source>
</evidence>
<dbReference type="PROSITE" id="PS00137">
    <property type="entry name" value="SUBTILASE_HIS"/>
    <property type="match status" value="1"/>
</dbReference>
<keyword evidence="4 6" id="KW-0720">Serine protease</keyword>
<evidence type="ECO:0000256" key="8">
    <source>
        <dbReference type="SAM" id="SignalP"/>
    </source>
</evidence>
<protein>
    <submittedName>
        <fullName evidence="10">Serine protease, subtilisin family</fullName>
    </submittedName>
</protein>
<evidence type="ECO:0000256" key="7">
    <source>
        <dbReference type="RuleBase" id="RU003355"/>
    </source>
</evidence>
<dbReference type="PANTHER" id="PTHR43806">
    <property type="entry name" value="PEPTIDASE S8"/>
    <property type="match status" value="1"/>
</dbReference>
<sequence length="494" mass="50239">MKNLRRKTLAAASAVTLGVGLAVTGGLAPAASAAGPDTTFLVLAPQGATTDKAAARVAAANGTVVASYDQIGVLVVRSTNPEFVTDVAGAGVESVASTAGLGTALEEGETLEVSAAEAANTTADPTKEPLFGQQWDMPMIGVPQAHAVNAGSADVVVGVLDSGISSSHPDLATQIAKDKSTSCIGGVTDTTEAAWNPTTSDHGTHVAGTIAAAVNGVGVTGVAPGVKVAAVKVVNDDGYIFPEAAVCGFMWAAEHGMELTNNSYYIDPWELNCRNDARQRPVWQAVQRAIRYSQSKGVLHVASAGNSNYDLAHKLDDDGSPNNGTPEERENLTNACLDLPAEAPGVVTVSAVGPTGAKSYYSSYGQGVIDVTAPGGDTRFRTQGVRSTLTDAILSTTWSRANGNGWGYKQGTSMSGPHATGVAALAASAHPGLNPGQLAALLERTSVSQSCPEGVYNPVPLIPSGPNAYDATCSGGERNGFYGAGIVNAYNAVK</sequence>
<keyword evidence="11" id="KW-1185">Reference proteome</keyword>
<dbReference type="SUPFAM" id="SSF52743">
    <property type="entry name" value="Subtilisin-like"/>
    <property type="match status" value="1"/>
</dbReference>
<dbReference type="PROSITE" id="PS00138">
    <property type="entry name" value="SUBTILASE_SER"/>
    <property type="match status" value="1"/>
</dbReference>
<feature type="chain" id="PRO_5039509142" evidence="8">
    <location>
        <begin position="34"/>
        <end position="494"/>
    </location>
</feature>
<evidence type="ECO:0000259" key="9">
    <source>
        <dbReference type="Pfam" id="PF00082"/>
    </source>
</evidence>
<dbReference type="PANTHER" id="PTHR43806:SF11">
    <property type="entry name" value="CEREVISIN-RELATED"/>
    <property type="match status" value="1"/>
</dbReference>
<dbReference type="GO" id="GO:0004252">
    <property type="term" value="F:serine-type endopeptidase activity"/>
    <property type="evidence" value="ECO:0007669"/>
    <property type="project" value="UniProtKB-UniRule"/>
</dbReference>
<dbReference type="EMBL" id="FMDN01000004">
    <property type="protein sequence ID" value="SCG45001.1"/>
    <property type="molecule type" value="Genomic_DNA"/>
</dbReference>
<feature type="active site" description="Charge relay system" evidence="5 6">
    <location>
        <position position="161"/>
    </location>
</feature>
<dbReference type="InterPro" id="IPR022398">
    <property type="entry name" value="Peptidase_S8_His-AS"/>
</dbReference>
<organism evidence="10 11">
    <name type="scientific">Micromonospora halophytica</name>
    <dbReference type="NCBI Taxonomy" id="47864"/>
    <lineage>
        <taxon>Bacteria</taxon>
        <taxon>Bacillati</taxon>
        <taxon>Actinomycetota</taxon>
        <taxon>Actinomycetes</taxon>
        <taxon>Micromonosporales</taxon>
        <taxon>Micromonosporaceae</taxon>
        <taxon>Micromonospora</taxon>
    </lineage>
</organism>
<dbReference type="Gene3D" id="3.40.50.200">
    <property type="entry name" value="Peptidase S8/S53 domain"/>
    <property type="match status" value="1"/>
</dbReference>
<gene>
    <name evidence="10" type="ORF">GA0070560_104131</name>
</gene>
<dbReference type="InterPro" id="IPR006311">
    <property type="entry name" value="TAT_signal"/>
</dbReference>
<evidence type="ECO:0000256" key="6">
    <source>
        <dbReference type="PROSITE-ProRule" id="PRU01240"/>
    </source>
</evidence>
<evidence type="ECO:0000256" key="3">
    <source>
        <dbReference type="ARBA" id="ARBA00022801"/>
    </source>
</evidence>
<evidence type="ECO:0000256" key="5">
    <source>
        <dbReference type="PIRSR" id="PIRSR615500-1"/>
    </source>
</evidence>
<dbReference type="InterPro" id="IPR036852">
    <property type="entry name" value="Peptidase_S8/S53_dom_sf"/>
</dbReference>
<proteinExistence type="inferred from homology"/>
<dbReference type="GO" id="GO:0006508">
    <property type="term" value="P:proteolysis"/>
    <property type="evidence" value="ECO:0007669"/>
    <property type="project" value="UniProtKB-KW"/>
</dbReference>
<reference evidence="11" key="1">
    <citation type="submission" date="2016-06" db="EMBL/GenBank/DDBJ databases">
        <authorList>
            <person name="Varghese N."/>
        </authorList>
    </citation>
    <scope>NUCLEOTIDE SEQUENCE [LARGE SCALE GENOMIC DNA]</scope>
    <source>
        <strain evidence="11">DSM 43171</strain>
    </source>
</reference>
<evidence type="ECO:0000256" key="4">
    <source>
        <dbReference type="ARBA" id="ARBA00022825"/>
    </source>
</evidence>
<dbReference type="InterPro" id="IPR010916">
    <property type="entry name" value="TonB_box_CS"/>
</dbReference>
<dbReference type="PROSITE" id="PS51318">
    <property type="entry name" value="TAT"/>
    <property type="match status" value="1"/>
</dbReference>
<feature type="signal peptide" evidence="8">
    <location>
        <begin position="1"/>
        <end position="33"/>
    </location>
</feature>
<dbReference type="Pfam" id="PF00082">
    <property type="entry name" value="Peptidase_S8"/>
    <property type="match status" value="1"/>
</dbReference>
<evidence type="ECO:0000256" key="2">
    <source>
        <dbReference type="ARBA" id="ARBA00022670"/>
    </source>
</evidence>
<feature type="active site" description="Charge relay system" evidence="5 6">
    <location>
        <position position="202"/>
    </location>
</feature>
<dbReference type="RefSeq" id="WP_091293312.1">
    <property type="nucleotide sequence ID" value="NZ_FMDN01000004.1"/>
</dbReference>
<accession>A0A1C5HHI2</accession>
<dbReference type="Proteomes" id="UP000199408">
    <property type="component" value="Unassembled WGS sequence"/>
</dbReference>
<dbReference type="AlphaFoldDB" id="A0A1C5HHI2"/>
<keyword evidence="8" id="KW-0732">Signal</keyword>
<dbReference type="InterPro" id="IPR000209">
    <property type="entry name" value="Peptidase_S8/S53_dom"/>
</dbReference>
<evidence type="ECO:0000313" key="11">
    <source>
        <dbReference type="Proteomes" id="UP000199408"/>
    </source>
</evidence>
<feature type="active site" description="Charge relay system" evidence="5 6">
    <location>
        <position position="413"/>
    </location>
</feature>
<dbReference type="InterPro" id="IPR015500">
    <property type="entry name" value="Peptidase_S8_subtilisin-rel"/>
</dbReference>
<dbReference type="STRING" id="47864.GA0070560_104131"/>
<keyword evidence="3 6" id="KW-0378">Hydrolase</keyword>
<evidence type="ECO:0000313" key="10">
    <source>
        <dbReference type="EMBL" id="SCG45001.1"/>
    </source>
</evidence>
<name>A0A1C5HHI2_9ACTN</name>
<feature type="domain" description="Peptidase S8/S53" evidence="9">
    <location>
        <begin position="154"/>
        <end position="449"/>
    </location>
</feature>
<dbReference type="PROSITE" id="PS51892">
    <property type="entry name" value="SUBTILASE"/>
    <property type="match status" value="1"/>
</dbReference>
<dbReference type="PRINTS" id="PR00723">
    <property type="entry name" value="SUBTILISIN"/>
</dbReference>
<comment type="similarity">
    <text evidence="1 6 7">Belongs to the peptidase S8 family.</text>
</comment>
<dbReference type="InterPro" id="IPR023828">
    <property type="entry name" value="Peptidase_S8_Ser-AS"/>
</dbReference>
<dbReference type="OrthoDB" id="9813435at2"/>
<dbReference type="PROSITE" id="PS00136">
    <property type="entry name" value="SUBTILASE_ASP"/>
    <property type="match status" value="1"/>
</dbReference>
<dbReference type="PROSITE" id="PS00430">
    <property type="entry name" value="TONB_DEPENDENT_REC_1"/>
    <property type="match status" value="1"/>
</dbReference>
<keyword evidence="2 6" id="KW-0645">Protease</keyword>